<dbReference type="GeneID" id="17284055"/>
<dbReference type="PaxDb" id="2903-EOD38784"/>
<evidence type="ECO:0000256" key="5">
    <source>
        <dbReference type="SAM" id="Phobius"/>
    </source>
</evidence>
<dbReference type="HOGENOM" id="CLU_019048_0_3_1"/>
<organism evidence="8 9">
    <name type="scientific">Emiliania huxleyi (strain CCMP1516)</name>
    <dbReference type="NCBI Taxonomy" id="280463"/>
    <lineage>
        <taxon>Eukaryota</taxon>
        <taxon>Haptista</taxon>
        <taxon>Haptophyta</taxon>
        <taxon>Prymnesiophyceae</taxon>
        <taxon>Isochrysidales</taxon>
        <taxon>Noelaerhabdaceae</taxon>
        <taxon>Emiliania</taxon>
    </lineage>
</organism>
<dbReference type="KEGG" id="ehx:EMIHUDRAFT_440029"/>
<keyword evidence="6" id="KW-0732">Signal</keyword>
<evidence type="ECO:0000256" key="4">
    <source>
        <dbReference type="ARBA" id="ARBA00023136"/>
    </source>
</evidence>
<proteinExistence type="predicted"/>
<sequence length="348" mass="36124">MLQVAVLLTALSRPALVAPRPPAPLRSRTPVATAAPASLLGKAARMVRGDPTIQYETITCSDIDEEECLALCDEETGCSIVAPSAALRTLKIGVYFALWFALSTGYNIANKVRLNAIALPWCHSAASLGVGSAFVSFLWATGLRKRPSLPRAAVATLLPISFLHALGHIGAVVSAGAGAVSFTQIVKAAEPVCTALLSWGILGATISAPAALALVPIVAGVALASVSELSFTWLSFSGAMLSNLAFATRNILSRASMDRPKGKNMTPENLFGEVAMLALNNVNPVTHAVANTLKRVVILLACVVFFKTPMTPLCIAGSTVAIVGSYLYSMAKGREKALAKAAAKKGAA</sequence>
<feature type="transmembrane region" description="Helical" evidence="5">
    <location>
        <begin position="92"/>
        <end position="109"/>
    </location>
</feature>
<dbReference type="InterPro" id="IPR004853">
    <property type="entry name" value="Sugar_P_trans_dom"/>
</dbReference>
<dbReference type="RefSeq" id="XP_005791213.1">
    <property type="nucleotide sequence ID" value="XM_005791156.1"/>
</dbReference>
<feature type="transmembrane region" description="Helical" evidence="5">
    <location>
        <begin position="230"/>
        <end position="249"/>
    </location>
</feature>
<dbReference type="Proteomes" id="UP000013827">
    <property type="component" value="Unassembled WGS sequence"/>
</dbReference>
<reference evidence="8" key="2">
    <citation type="submission" date="2024-10" db="UniProtKB">
        <authorList>
            <consortium name="EnsemblProtists"/>
        </authorList>
    </citation>
    <scope>IDENTIFICATION</scope>
</reference>
<dbReference type="Pfam" id="PF03151">
    <property type="entry name" value="TPT"/>
    <property type="match status" value="1"/>
</dbReference>
<dbReference type="PANTHER" id="PTHR11132">
    <property type="entry name" value="SOLUTE CARRIER FAMILY 35"/>
    <property type="match status" value="1"/>
</dbReference>
<feature type="transmembrane region" description="Helical" evidence="5">
    <location>
        <begin position="121"/>
        <end position="140"/>
    </location>
</feature>
<feature type="transmembrane region" description="Helical" evidence="5">
    <location>
        <begin position="195"/>
        <end position="224"/>
    </location>
</feature>
<feature type="signal peptide" evidence="6">
    <location>
        <begin position="1"/>
        <end position="19"/>
    </location>
</feature>
<keyword evidence="3 5" id="KW-1133">Transmembrane helix</keyword>
<name>A0A0D3KSP9_EMIH1</name>
<comment type="subcellular location">
    <subcellularLocation>
        <location evidence="1">Membrane</location>
        <topology evidence="1">Multi-pass membrane protein</topology>
    </subcellularLocation>
</comment>
<dbReference type="EnsemblProtists" id="EOD38784">
    <property type="protein sequence ID" value="EOD38784"/>
    <property type="gene ID" value="EMIHUDRAFT_440029"/>
</dbReference>
<feature type="domain" description="Sugar phosphate transporter" evidence="7">
    <location>
        <begin position="90"/>
        <end position="278"/>
    </location>
</feature>
<dbReference type="AlphaFoldDB" id="A0A0D3KSP9"/>
<feature type="chain" id="PRO_5044200692" description="Sugar phosphate transporter domain-containing protein" evidence="6">
    <location>
        <begin position="20"/>
        <end position="348"/>
    </location>
</feature>
<keyword evidence="2 5" id="KW-0812">Transmembrane</keyword>
<evidence type="ECO:0000256" key="2">
    <source>
        <dbReference type="ARBA" id="ARBA00022692"/>
    </source>
</evidence>
<evidence type="ECO:0000259" key="7">
    <source>
        <dbReference type="Pfam" id="PF03151"/>
    </source>
</evidence>
<protein>
    <recommendedName>
        <fullName evidence="7">Sugar phosphate transporter domain-containing protein</fullName>
    </recommendedName>
</protein>
<evidence type="ECO:0000256" key="1">
    <source>
        <dbReference type="ARBA" id="ARBA00004141"/>
    </source>
</evidence>
<dbReference type="InterPro" id="IPR050186">
    <property type="entry name" value="TPT_transporter"/>
</dbReference>
<evidence type="ECO:0000256" key="6">
    <source>
        <dbReference type="SAM" id="SignalP"/>
    </source>
</evidence>
<reference evidence="9" key="1">
    <citation type="journal article" date="2013" name="Nature">
        <title>Pan genome of the phytoplankton Emiliania underpins its global distribution.</title>
        <authorList>
            <person name="Read B.A."/>
            <person name="Kegel J."/>
            <person name="Klute M.J."/>
            <person name="Kuo A."/>
            <person name="Lefebvre S.C."/>
            <person name="Maumus F."/>
            <person name="Mayer C."/>
            <person name="Miller J."/>
            <person name="Monier A."/>
            <person name="Salamov A."/>
            <person name="Young J."/>
            <person name="Aguilar M."/>
            <person name="Claverie J.M."/>
            <person name="Frickenhaus S."/>
            <person name="Gonzalez K."/>
            <person name="Herman E.K."/>
            <person name="Lin Y.C."/>
            <person name="Napier J."/>
            <person name="Ogata H."/>
            <person name="Sarno A.F."/>
            <person name="Shmutz J."/>
            <person name="Schroeder D."/>
            <person name="de Vargas C."/>
            <person name="Verret F."/>
            <person name="von Dassow P."/>
            <person name="Valentin K."/>
            <person name="Van de Peer Y."/>
            <person name="Wheeler G."/>
            <person name="Dacks J.B."/>
            <person name="Delwiche C.F."/>
            <person name="Dyhrman S.T."/>
            <person name="Glockner G."/>
            <person name="John U."/>
            <person name="Richards T."/>
            <person name="Worden A.Z."/>
            <person name="Zhang X."/>
            <person name="Grigoriev I.V."/>
            <person name="Allen A.E."/>
            <person name="Bidle K."/>
            <person name="Borodovsky M."/>
            <person name="Bowler C."/>
            <person name="Brownlee C."/>
            <person name="Cock J.M."/>
            <person name="Elias M."/>
            <person name="Gladyshev V.N."/>
            <person name="Groth M."/>
            <person name="Guda C."/>
            <person name="Hadaegh A."/>
            <person name="Iglesias-Rodriguez M.D."/>
            <person name="Jenkins J."/>
            <person name="Jones B.M."/>
            <person name="Lawson T."/>
            <person name="Leese F."/>
            <person name="Lindquist E."/>
            <person name="Lobanov A."/>
            <person name="Lomsadze A."/>
            <person name="Malik S.B."/>
            <person name="Marsh M.E."/>
            <person name="Mackinder L."/>
            <person name="Mock T."/>
            <person name="Mueller-Roeber B."/>
            <person name="Pagarete A."/>
            <person name="Parker M."/>
            <person name="Probert I."/>
            <person name="Quesneville H."/>
            <person name="Raines C."/>
            <person name="Rensing S.A."/>
            <person name="Riano-Pachon D.M."/>
            <person name="Richier S."/>
            <person name="Rokitta S."/>
            <person name="Shiraiwa Y."/>
            <person name="Soanes D.M."/>
            <person name="van der Giezen M."/>
            <person name="Wahlund T.M."/>
            <person name="Williams B."/>
            <person name="Wilson W."/>
            <person name="Wolfe G."/>
            <person name="Wurch L.L."/>
        </authorList>
    </citation>
    <scope>NUCLEOTIDE SEQUENCE</scope>
</reference>
<keyword evidence="9" id="KW-1185">Reference proteome</keyword>
<evidence type="ECO:0000313" key="8">
    <source>
        <dbReference type="EnsemblProtists" id="EOD38784"/>
    </source>
</evidence>
<dbReference type="eggNOG" id="KOG1441">
    <property type="taxonomic scope" value="Eukaryota"/>
</dbReference>
<keyword evidence="4 5" id="KW-0472">Membrane</keyword>
<evidence type="ECO:0000313" key="9">
    <source>
        <dbReference type="Proteomes" id="UP000013827"/>
    </source>
</evidence>
<feature type="transmembrane region" description="Helical" evidence="5">
    <location>
        <begin position="296"/>
        <end position="328"/>
    </location>
</feature>
<dbReference type="GO" id="GO:0016020">
    <property type="term" value="C:membrane"/>
    <property type="evidence" value="ECO:0007669"/>
    <property type="project" value="UniProtKB-SubCell"/>
</dbReference>
<evidence type="ECO:0000256" key="3">
    <source>
        <dbReference type="ARBA" id="ARBA00022989"/>
    </source>
</evidence>
<accession>A0A0D3KSP9</accession>
<feature type="transmembrane region" description="Helical" evidence="5">
    <location>
        <begin position="160"/>
        <end position="183"/>
    </location>
</feature>